<dbReference type="GO" id="GO:0033765">
    <property type="term" value="F:steroid dehydrogenase activity, acting on the CH-CH group of donors"/>
    <property type="evidence" value="ECO:0007669"/>
    <property type="project" value="UniProtKB-ARBA"/>
</dbReference>
<feature type="active site" description="Proton acceptor" evidence="3">
    <location>
        <position position="360"/>
    </location>
</feature>
<evidence type="ECO:0000259" key="4">
    <source>
        <dbReference type="Pfam" id="PF00890"/>
    </source>
</evidence>
<name>A0A1H3J1E2_9FIRM</name>
<dbReference type="InterPro" id="IPR030664">
    <property type="entry name" value="SdhA/FrdA/AprA"/>
</dbReference>
<dbReference type="InterPro" id="IPR036188">
    <property type="entry name" value="FAD/NAD-bd_sf"/>
</dbReference>
<feature type="domain" description="FAD-dependent oxidoreductase 2 FAD-binding" evidence="4">
    <location>
        <begin position="92"/>
        <end position="472"/>
    </location>
</feature>
<dbReference type="Proteomes" id="UP000199230">
    <property type="component" value="Unassembled WGS sequence"/>
</dbReference>
<dbReference type="SUPFAM" id="SSF56425">
    <property type="entry name" value="Succinate dehydrogenase/fumarate reductase flavoprotein, catalytic domain"/>
    <property type="match status" value="1"/>
</dbReference>
<organism evidence="5 6">
    <name type="scientific">Tindallia californiensis</name>
    <dbReference type="NCBI Taxonomy" id="159292"/>
    <lineage>
        <taxon>Bacteria</taxon>
        <taxon>Bacillati</taxon>
        <taxon>Bacillota</taxon>
        <taxon>Clostridia</taxon>
        <taxon>Peptostreptococcales</taxon>
        <taxon>Tindalliaceae</taxon>
        <taxon>Tindallia</taxon>
    </lineage>
</organism>
<sequence>MSYTPELRELIKKVEATRPQRLGHDYPRMTPEEKQDVLRNHHPDYIQEQFREALVGPNKGERFPHELADVLEAYAIADKSKFDINRPDRQVDVLVIGGGGAGAAASLIAHESGADVMMATKLRFGDANTVMAQGGIQAADKPTDSPATHYLDVMGGGHYTNIPELVKALVSDAPDVISWLENLGCMFDKDTDGTMKTKHGGGTSRMRMHSARDYTGAEIMRTLRDEVICRDINVVEFCAAMELLKDNQGKVGGAVLYNMETEEYMVVKAKTVILATGGLGRLHTQNFPTSNHYGATADGLVLAYRAGAKLAFMDTVQYHPTGACFPEQVEGFLITEKVRGLGATPINIHGEKFVYHLETRDVEASAIIRECDRGNGIKAPSGMLGVWLDSPMIEELHGEGTIEKELPAMYRQFARFGVDIRKEPILVYPTLHYQNGGVLINDQAESTIENLFVAGEVSGGIHGRNRLMGNSLLDILVMGRRAGRNAAARAMEMNGASTELNDEHVDAFEKELKEAGIEKQLLSPILIPLPENRNPRLKG</sequence>
<dbReference type="Pfam" id="PF00890">
    <property type="entry name" value="FAD_binding_2"/>
    <property type="match status" value="1"/>
</dbReference>
<dbReference type="STRING" id="159292.SAMN05192546_101378"/>
<reference evidence="5 6" key="1">
    <citation type="submission" date="2016-10" db="EMBL/GenBank/DDBJ databases">
        <authorList>
            <person name="de Groot N.N."/>
        </authorList>
    </citation>
    <scope>NUCLEOTIDE SEQUENCE [LARGE SCALE GENOMIC DNA]</scope>
    <source>
        <strain evidence="5 6">APO</strain>
    </source>
</reference>
<dbReference type="OrthoDB" id="9806724at2"/>
<protein>
    <submittedName>
        <fullName evidence="5">Succinate dehydrogenase / fumarate reductase flavoprotein subunit</fullName>
    </submittedName>
</protein>
<keyword evidence="6" id="KW-1185">Reference proteome</keyword>
<dbReference type="PRINTS" id="PR00368">
    <property type="entry name" value="FADPNR"/>
</dbReference>
<dbReference type="SUPFAM" id="SSF51905">
    <property type="entry name" value="FAD/NAD(P)-binding domain"/>
    <property type="match status" value="1"/>
</dbReference>
<dbReference type="AlphaFoldDB" id="A0A1H3J1E2"/>
<evidence type="ECO:0000313" key="5">
    <source>
        <dbReference type="EMBL" id="SDY33742.1"/>
    </source>
</evidence>
<dbReference type="EMBL" id="FNPV01000001">
    <property type="protein sequence ID" value="SDY33742.1"/>
    <property type="molecule type" value="Genomic_DNA"/>
</dbReference>
<evidence type="ECO:0000313" key="6">
    <source>
        <dbReference type="Proteomes" id="UP000199230"/>
    </source>
</evidence>
<dbReference type="InterPro" id="IPR027477">
    <property type="entry name" value="Succ_DH/fumarate_Rdtase_cat_sf"/>
</dbReference>
<evidence type="ECO:0000256" key="3">
    <source>
        <dbReference type="PIRSR" id="PIRSR630664-50"/>
    </source>
</evidence>
<gene>
    <name evidence="5" type="ORF">SAMN05192546_101378</name>
</gene>
<dbReference type="PANTHER" id="PTHR11632">
    <property type="entry name" value="SUCCINATE DEHYDROGENASE 2 FLAVOPROTEIN SUBUNIT"/>
    <property type="match status" value="1"/>
</dbReference>
<accession>A0A1H3J1E2</accession>
<evidence type="ECO:0000256" key="1">
    <source>
        <dbReference type="ARBA" id="ARBA00022630"/>
    </source>
</evidence>
<evidence type="ECO:0000256" key="2">
    <source>
        <dbReference type="ARBA" id="ARBA00023002"/>
    </source>
</evidence>
<dbReference type="Gene3D" id="3.90.700.10">
    <property type="entry name" value="Succinate dehydrogenase/fumarate reductase flavoprotein, catalytic domain"/>
    <property type="match status" value="1"/>
</dbReference>
<proteinExistence type="predicted"/>
<keyword evidence="2" id="KW-0560">Oxidoreductase</keyword>
<dbReference type="Gene3D" id="3.50.50.60">
    <property type="entry name" value="FAD/NAD(P)-binding domain"/>
    <property type="match status" value="1"/>
</dbReference>
<dbReference type="InterPro" id="IPR003953">
    <property type="entry name" value="FAD-dep_OxRdtase_2_FAD-bd"/>
</dbReference>
<dbReference type="RefSeq" id="WP_093310409.1">
    <property type="nucleotide sequence ID" value="NZ_FNPV01000001.1"/>
</dbReference>
<dbReference type="PANTHER" id="PTHR11632:SF51">
    <property type="entry name" value="SUCCINATE DEHYDROGENASE [UBIQUINONE] FLAVOPROTEIN SUBUNIT, MITOCHONDRIAL"/>
    <property type="match status" value="1"/>
</dbReference>
<keyword evidence="1" id="KW-0285">Flavoprotein</keyword>